<comment type="similarity">
    <text evidence="3 13">Belongs to the NSE1 family.</text>
</comment>
<dbReference type="Gene3D" id="1.10.10.10">
    <property type="entry name" value="Winged helix-like DNA-binding domain superfamily/Winged helix DNA-binding domain"/>
    <property type="match status" value="1"/>
</dbReference>
<comment type="catalytic activity">
    <reaction evidence="1 13">
        <text>S-ubiquitinyl-[E2 ubiquitin-conjugating enzyme]-L-cysteine + [acceptor protein]-L-lysine = [E2 ubiquitin-conjugating enzyme]-L-cysteine + N(6)-ubiquitinyl-[acceptor protein]-L-lysine.</text>
        <dbReference type="EC" id="2.3.2.27"/>
    </reaction>
</comment>
<keyword evidence="5 13" id="KW-0479">Metal-binding</keyword>
<dbReference type="GO" id="GO:0061630">
    <property type="term" value="F:ubiquitin protein ligase activity"/>
    <property type="evidence" value="ECO:0007669"/>
    <property type="project" value="UniProtKB-EC"/>
</dbReference>
<evidence type="ECO:0000256" key="1">
    <source>
        <dbReference type="ARBA" id="ARBA00000900"/>
    </source>
</evidence>
<evidence type="ECO:0000256" key="4">
    <source>
        <dbReference type="ARBA" id="ARBA00022679"/>
    </source>
</evidence>
<comment type="caution">
    <text evidence="16">The sequence shown here is derived from an EMBL/GenBank/DDBJ whole genome shotgun (WGS) entry which is preliminary data.</text>
</comment>
<proteinExistence type="inferred from homology"/>
<dbReference type="EMBL" id="JAWIZZ010000041">
    <property type="protein sequence ID" value="KAK5780479.1"/>
    <property type="molecule type" value="Genomic_DNA"/>
</dbReference>
<comment type="function">
    <text evidence="13">Acts in a DNA repair pathway for removal of UV-induced DNA damage that is distinct from classical nucleotide excision repair and in repair of ionizing radiation damage. Functions in homologous recombination repair of DNA double strand breaks and in recovery of stalled replication forks.</text>
</comment>
<keyword evidence="7 13" id="KW-0863">Zinc-finger</keyword>
<evidence type="ECO:0000256" key="11">
    <source>
        <dbReference type="ARBA" id="ARBA00023204"/>
    </source>
</evidence>
<dbReference type="Pfam" id="PF08746">
    <property type="entry name" value="zf-RING-like"/>
    <property type="match status" value="1"/>
</dbReference>
<comment type="subunit">
    <text evidence="13">Component of the Smc5-Smc6 complex.</text>
</comment>
<evidence type="ECO:0000256" key="7">
    <source>
        <dbReference type="ARBA" id="ARBA00022771"/>
    </source>
</evidence>
<comment type="subcellular location">
    <subcellularLocation>
        <location evidence="2 13">Nucleus</location>
    </subcellularLocation>
</comment>
<dbReference type="GO" id="GO:0030915">
    <property type="term" value="C:Smc5-Smc6 complex"/>
    <property type="evidence" value="ECO:0007669"/>
    <property type="project" value="UniProtKB-UniRule"/>
</dbReference>
<keyword evidence="10 13" id="KW-0233">DNA recombination</keyword>
<organism evidence="16 17">
    <name type="scientific">Arxiozyma heterogenica</name>
    <dbReference type="NCBI Taxonomy" id="278026"/>
    <lineage>
        <taxon>Eukaryota</taxon>
        <taxon>Fungi</taxon>
        <taxon>Dikarya</taxon>
        <taxon>Ascomycota</taxon>
        <taxon>Saccharomycotina</taxon>
        <taxon>Saccharomycetes</taxon>
        <taxon>Saccharomycetales</taxon>
        <taxon>Saccharomycetaceae</taxon>
        <taxon>Arxiozyma</taxon>
    </lineage>
</organism>
<dbReference type="GO" id="GO:0005634">
    <property type="term" value="C:nucleus"/>
    <property type="evidence" value="ECO:0007669"/>
    <property type="project" value="UniProtKB-SubCell"/>
</dbReference>
<feature type="domain" description="Non-structural maintenance of chromosomes element 1 RING C4HC3-type" evidence="15">
    <location>
        <begin position="304"/>
        <end position="358"/>
    </location>
</feature>
<evidence type="ECO:0000256" key="6">
    <source>
        <dbReference type="ARBA" id="ARBA00022763"/>
    </source>
</evidence>
<evidence type="ECO:0000313" key="16">
    <source>
        <dbReference type="EMBL" id="KAK5780479.1"/>
    </source>
</evidence>
<evidence type="ECO:0000313" key="17">
    <source>
        <dbReference type="Proteomes" id="UP001306508"/>
    </source>
</evidence>
<dbReference type="InterPro" id="IPR014857">
    <property type="entry name" value="Nse1_RING_C4HC3-type"/>
</dbReference>
<evidence type="ECO:0000256" key="3">
    <source>
        <dbReference type="ARBA" id="ARBA00010258"/>
    </source>
</evidence>
<dbReference type="InterPro" id="IPR011513">
    <property type="entry name" value="Nse1"/>
</dbReference>
<evidence type="ECO:0000256" key="10">
    <source>
        <dbReference type="ARBA" id="ARBA00023172"/>
    </source>
</evidence>
<gene>
    <name evidence="16" type="ORF">RI543_002238</name>
</gene>
<feature type="region of interest" description="Disordered" evidence="14">
    <location>
        <begin position="98"/>
        <end position="121"/>
    </location>
</feature>
<evidence type="ECO:0000256" key="13">
    <source>
        <dbReference type="RuleBase" id="RU368018"/>
    </source>
</evidence>
<dbReference type="AlphaFoldDB" id="A0AAN7ZSP3"/>
<accession>A0AAN7ZSP3</accession>
<name>A0AAN7ZSP3_9SACH</name>
<protein>
    <recommendedName>
        <fullName evidence="13">Non-structural maintenance of chromosomes element 1 homolog</fullName>
        <ecNumber evidence="13">2.3.2.27</ecNumber>
    </recommendedName>
</protein>
<evidence type="ECO:0000256" key="5">
    <source>
        <dbReference type="ARBA" id="ARBA00022723"/>
    </source>
</evidence>
<evidence type="ECO:0000256" key="14">
    <source>
        <dbReference type="SAM" id="MobiDB-lite"/>
    </source>
</evidence>
<dbReference type="PANTHER" id="PTHR20973:SF0">
    <property type="entry name" value="NON-STRUCTURAL MAINTENANCE OF CHROMOSOMES ELEMENT 1 HOMOLOG"/>
    <property type="match status" value="1"/>
</dbReference>
<keyword evidence="6 13" id="KW-0227">DNA damage</keyword>
<keyword evidence="17" id="KW-1185">Reference proteome</keyword>
<dbReference type="Proteomes" id="UP001306508">
    <property type="component" value="Unassembled WGS sequence"/>
</dbReference>
<dbReference type="EC" id="2.3.2.27" evidence="13"/>
<evidence type="ECO:0000256" key="2">
    <source>
        <dbReference type="ARBA" id="ARBA00004123"/>
    </source>
</evidence>
<dbReference type="PANTHER" id="PTHR20973">
    <property type="entry name" value="NON-SMC ELEMENT 1-RELATED"/>
    <property type="match status" value="1"/>
</dbReference>
<keyword evidence="11 13" id="KW-0234">DNA repair</keyword>
<keyword evidence="12 13" id="KW-0539">Nucleus</keyword>
<sequence>MTQNSNIARLLLNYILTARGICHENALILALIRLKIDFDEFDPSWPIQKWNVELNNVINEINIKLNTLNYKIVKISHGMGKHAVTLKNKQRFNLFEKSDMDNNEENNNNNNNNYEDDSGANIGTIDKNNNNILSIILPESNKFYVYINMESSEETKLATRFQEKEISFIKWVIDQFVNNSTEIQSISYNTIDSSVIYKEINQLLTSFSYQRKELKNGFSDDDSDEEKSGEQNNIRWNSFITFTSRSTKLLQYENMGATEIEDLLLQLCELKWFYRDSNGRFGIDLRCIAELRDYLLNEYDLPLCQQCQQLTLQGVMCGNADCCNVENKEQNSIFQRRVWHLDCFQHYMLHVSQTCDKCNNSLLNNGIYII</sequence>
<keyword evidence="9 13" id="KW-0862">Zinc</keyword>
<keyword evidence="8 13" id="KW-0833">Ubl conjugation pathway</keyword>
<dbReference type="GO" id="GO:0000724">
    <property type="term" value="P:double-strand break repair via homologous recombination"/>
    <property type="evidence" value="ECO:0007669"/>
    <property type="project" value="TreeGrafter"/>
</dbReference>
<keyword evidence="4 13" id="KW-0808">Transferase</keyword>
<evidence type="ECO:0000256" key="8">
    <source>
        <dbReference type="ARBA" id="ARBA00022786"/>
    </source>
</evidence>
<dbReference type="Pfam" id="PF07574">
    <property type="entry name" value="SMC_Nse1"/>
    <property type="match status" value="1"/>
</dbReference>
<evidence type="ECO:0000259" key="15">
    <source>
        <dbReference type="Pfam" id="PF08746"/>
    </source>
</evidence>
<reference evidence="17" key="1">
    <citation type="submission" date="2023-07" db="EMBL/GenBank/DDBJ databases">
        <title>A draft genome of Kazachstania heterogenica Y-27499.</title>
        <authorList>
            <person name="Donic C."/>
            <person name="Kralova J.S."/>
            <person name="Fidel L."/>
            <person name="Ben-Dor S."/>
            <person name="Jung S."/>
        </authorList>
    </citation>
    <scope>NUCLEOTIDE SEQUENCE [LARGE SCALE GENOMIC DNA]</scope>
    <source>
        <strain evidence="17">Y27499</strain>
    </source>
</reference>
<dbReference type="GO" id="GO:0008270">
    <property type="term" value="F:zinc ion binding"/>
    <property type="evidence" value="ECO:0007669"/>
    <property type="project" value="UniProtKB-KW"/>
</dbReference>
<evidence type="ECO:0000256" key="12">
    <source>
        <dbReference type="ARBA" id="ARBA00023242"/>
    </source>
</evidence>
<dbReference type="InterPro" id="IPR036388">
    <property type="entry name" value="WH-like_DNA-bd_sf"/>
</dbReference>
<evidence type="ECO:0000256" key="9">
    <source>
        <dbReference type="ARBA" id="ARBA00022833"/>
    </source>
</evidence>